<dbReference type="EMBL" id="CP021255">
    <property type="protein sequence ID" value="AVD71247.1"/>
    <property type="molecule type" value="Genomic_DNA"/>
</dbReference>
<dbReference type="GO" id="GO:0048039">
    <property type="term" value="F:ubiquinone binding"/>
    <property type="evidence" value="ECO:0007669"/>
    <property type="project" value="TreeGrafter"/>
</dbReference>
<feature type="transmembrane region" description="Helical" evidence="7">
    <location>
        <begin position="404"/>
        <end position="424"/>
    </location>
</feature>
<dbReference type="OrthoDB" id="9805769at2"/>
<evidence type="ECO:0000256" key="5">
    <source>
        <dbReference type="ARBA" id="ARBA00023136"/>
    </source>
</evidence>
<dbReference type="KEGG" id="deo:CAY53_07005"/>
<evidence type="ECO:0000313" key="10">
    <source>
        <dbReference type="Proteomes" id="UP000239867"/>
    </source>
</evidence>
<evidence type="ECO:0000256" key="3">
    <source>
        <dbReference type="ARBA" id="ARBA00022692"/>
    </source>
</evidence>
<dbReference type="InterPro" id="IPR003918">
    <property type="entry name" value="NADH_UbQ_OxRdtase"/>
</dbReference>
<reference evidence="9 10" key="1">
    <citation type="journal article" date="2018" name="MBio">
        <title>Insights into the evolution of host association through the isolation and characterization of a novel human periodontal pathobiont, Desulfobulbus oralis.</title>
        <authorList>
            <person name="Cross K.L."/>
            <person name="Chirania P."/>
            <person name="Xiong W."/>
            <person name="Beall C.J."/>
            <person name="Elkins J.G."/>
            <person name="Giannone R.J."/>
            <person name="Griffen A.L."/>
            <person name="Guss A.M."/>
            <person name="Hettich R.L."/>
            <person name="Joshi S.S."/>
            <person name="Mokrzan E.M."/>
            <person name="Martin R.K."/>
            <person name="Zhulin I.B."/>
            <person name="Leys E.J."/>
            <person name="Podar M."/>
        </authorList>
    </citation>
    <scope>NUCLEOTIDE SEQUENCE [LARGE SCALE GENOMIC DNA]</scope>
    <source>
        <strain evidence="9 10">ORNL</strain>
    </source>
</reference>
<keyword evidence="5 7" id="KW-0472">Membrane</keyword>
<dbReference type="RefSeq" id="WP_104936518.1">
    <property type="nucleotide sequence ID" value="NZ_CP021255.1"/>
</dbReference>
<evidence type="ECO:0000259" key="8">
    <source>
        <dbReference type="Pfam" id="PF00361"/>
    </source>
</evidence>
<feature type="transmembrane region" description="Helical" evidence="7">
    <location>
        <begin position="134"/>
        <end position="151"/>
    </location>
</feature>
<feature type="transmembrane region" description="Helical" evidence="7">
    <location>
        <begin position="28"/>
        <end position="50"/>
    </location>
</feature>
<feature type="transmembrane region" description="Helical" evidence="7">
    <location>
        <begin position="329"/>
        <end position="347"/>
    </location>
</feature>
<proteinExistence type="inferred from homology"/>
<feature type="transmembrane region" description="Helical" evidence="7">
    <location>
        <begin position="163"/>
        <end position="185"/>
    </location>
</feature>
<evidence type="ECO:0000256" key="2">
    <source>
        <dbReference type="ARBA" id="ARBA00009025"/>
    </source>
</evidence>
<feature type="domain" description="NADH:quinone oxidoreductase/Mrp antiporter transmembrane" evidence="8">
    <location>
        <begin position="127"/>
        <end position="411"/>
    </location>
</feature>
<evidence type="ECO:0000256" key="1">
    <source>
        <dbReference type="ARBA" id="ARBA00004127"/>
    </source>
</evidence>
<feature type="transmembrane region" description="Helical" evidence="7">
    <location>
        <begin position="368"/>
        <end position="398"/>
    </location>
</feature>
<evidence type="ECO:0000256" key="4">
    <source>
        <dbReference type="ARBA" id="ARBA00022989"/>
    </source>
</evidence>
<feature type="transmembrane region" description="Helical" evidence="7">
    <location>
        <begin position="298"/>
        <end position="317"/>
    </location>
</feature>
<comment type="subcellular location">
    <subcellularLocation>
        <location evidence="1">Endomembrane system</location>
        <topology evidence="1">Multi-pass membrane protein</topology>
    </subcellularLocation>
    <subcellularLocation>
        <location evidence="6">Membrane</location>
        <topology evidence="6">Multi-pass membrane protein</topology>
    </subcellularLocation>
</comment>
<sequence>MPLLSVLIFFPVLGGLSLLFLERKTETVRLVALIVSIFELLFALPIFFLFDKTTPLVQFKEQHAWIDALNIHYFLGIDGISVLFVLLTALLTVLCVMVSWEAIQDRAKEFYIALLTLEGAMMGVFCALDLFLFYVFWEAMLIPMFLIIGIWGGPNRIYATIKFFLYTLAGSLLMLVGIILLYLAGGHSFDVLALAEAGFDFRLQVLVFWLFFAAFAVKVPMWPVHTWLPDAHTEAPAAGSVILAGVLIKMGAYGFLRFSLPLLPQATLAMMGPMLALSVVAIVYGAFVCLAQSDLKRLVAYSSVSHMGFVTLGLFALNQNSLEGSILQMINHGLVTGALFLAIGIVYERTHTREISDYGGLAKTMPIFAAFFMVFTLAAIGLPGTCGFIGEWLILLGAFQAKPLVAILAASGLILGAWYMLWLYQRVFFMEVGEKVKALKQLRLREVLTLSPMVLLIFWIGIYPDVFLDFLRVSVSRLIEQVHSAGGAEIGFNLQTFWP</sequence>
<evidence type="ECO:0000313" key="9">
    <source>
        <dbReference type="EMBL" id="AVD71247.1"/>
    </source>
</evidence>
<feature type="transmembrane region" description="Helical" evidence="7">
    <location>
        <begin position="205"/>
        <end position="224"/>
    </location>
</feature>
<dbReference type="NCBIfam" id="NF004499">
    <property type="entry name" value="PRK05846.1-3"/>
    <property type="match status" value="1"/>
</dbReference>
<name>A0A2L1GNQ2_9BACT</name>
<feature type="transmembrane region" description="Helical" evidence="7">
    <location>
        <begin position="70"/>
        <end position="98"/>
    </location>
</feature>
<feature type="transmembrane region" description="Helical" evidence="7">
    <location>
        <begin position="236"/>
        <end position="256"/>
    </location>
</feature>
<dbReference type="AlphaFoldDB" id="A0A2L1GNQ2"/>
<comment type="similarity">
    <text evidence="2">Belongs to the complex I subunit 4 family.</text>
</comment>
<dbReference type="GO" id="GO:0003954">
    <property type="term" value="F:NADH dehydrogenase activity"/>
    <property type="evidence" value="ECO:0007669"/>
    <property type="project" value="TreeGrafter"/>
</dbReference>
<accession>A0A2L1GNQ2</accession>
<feature type="transmembrane region" description="Helical" evidence="7">
    <location>
        <begin position="444"/>
        <end position="462"/>
    </location>
</feature>
<keyword evidence="3 6" id="KW-0812">Transmembrane</keyword>
<feature type="transmembrane region" description="Helical" evidence="7">
    <location>
        <begin position="110"/>
        <end position="128"/>
    </location>
</feature>
<dbReference type="PRINTS" id="PR01437">
    <property type="entry name" value="NUOXDRDTASE4"/>
</dbReference>
<dbReference type="GO" id="GO:0008137">
    <property type="term" value="F:NADH dehydrogenase (ubiquinone) activity"/>
    <property type="evidence" value="ECO:0007669"/>
    <property type="project" value="InterPro"/>
</dbReference>
<dbReference type="GO" id="GO:0016020">
    <property type="term" value="C:membrane"/>
    <property type="evidence" value="ECO:0007669"/>
    <property type="project" value="UniProtKB-SubCell"/>
</dbReference>
<dbReference type="GO" id="GO:0012505">
    <property type="term" value="C:endomembrane system"/>
    <property type="evidence" value="ECO:0007669"/>
    <property type="project" value="UniProtKB-SubCell"/>
</dbReference>
<dbReference type="InterPro" id="IPR010227">
    <property type="entry name" value="NADH_Q_OxRdtase_chainM/4"/>
</dbReference>
<feature type="transmembrane region" description="Helical" evidence="7">
    <location>
        <begin position="268"/>
        <end position="291"/>
    </location>
</feature>
<dbReference type="GO" id="GO:0042773">
    <property type="term" value="P:ATP synthesis coupled electron transport"/>
    <property type="evidence" value="ECO:0007669"/>
    <property type="project" value="InterPro"/>
</dbReference>
<dbReference type="GO" id="GO:0015990">
    <property type="term" value="P:electron transport coupled proton transport"/>
    <property type="evidence" value="ECO:0007669"/>
    <property type="project" value="TreeGrafter"/>
</dbReference>
<protein>
    <submittedName>
        <fullName evidence="9">NADH-quinone oxidoreductase subunit M</fullName>
    </submittedName>
</protein>
<dbReference type="Proteomes" id="UP000239867">
    <property type="component" value="Chromosome"/>
</dbReference>
<dbReference type="PANTHER" id="PTHR43507:SF1">
    <property type="entry name" value="NADH-UBIQUINONE OXIDOREDUCTASE CHAIN 4"/>
    <property type="match status" value="1"/>
</dbReference>
<dbReference type="NCBIfam" id="TIGR01972">
    <property type="entry name" value="NDH_I_M"/>
    <property type="match status" value="1"/>
</dbReference>
<organism evidence="9 10">
    <name type="scientific">Desulfobulbus oralis</name>
    <dbReference type="NCBI Taxonomy" id="1986146"/>
    <lineage>
        <taxon>Bacteria</taxon>
        <taxon>Pseudomonadati</taxon>
        <taxon>Thermodesulfobacteriota</taxon>
        <taxon>Desulfobulbia</taxon>
        <taxon>Desulfobulbales</taxon>
        <taxon>Desulfobulbaceae</taxon>
        <taxon>Desulfobulbus</taxon>
    </lineage>
</organism>
<evidence type="ECO:0000256" key="6">
    <source>
        <dbReference type="RuleBase" id="RU000320"/>
    </source>
</evidence>
<keyword evidence="4 7" id="KW-1133">Transmembrane helix</keyword>
<keyword evidence="10" id="KW-1185">Reference proteome</keyword>
<dbReference type="PANTHER" id="PTHR43507">
    <property type="entry name" value="NADH-UBIQUINONE OXIDOREDUCTASE CHAIN 4"/>
    <property type="match status" value="1"/>
</dbReference>
<evidence type="ECO:0000256" key="7">
    <source>
        <dbReference type="SAM" id="Phobius"/>
    </source>
</evidence>
<dbReference type="InterPro" id="IPR001750">
    <property type="entry name" value="ND/Mrp_TM"/>
</dbReference>
<gene>
    <name evidence="9" type="ORF">CAY53_07005</name>
</gene>
<feature type="transmembrane region" description="Helical" evidence="7">
    <location>
        <begin position="6"/>
        <end position="21"/>
    </location>
</feature>
<dbReference type="Pfam" id="PF00361">
    <property type="entry name" value="Proton_antipo_M"/>
    <property type="match status" value="1"/>
</dbReference>
<dbReference type="NCBIfam" id="NF004501">
    <property type="entry name" value="PRK05846.1-5"/>
    <property type="match status" value="1"/>
</dbReference>